<gene>
    <name evidence="1" type="ORF">BV25DRAFT_232952</name>
</gene>
<reference evidence="1" key="2">
    <citation type="journal article" date="2022" name="New Phytol.">
        <title>Evolutionary transition to the ectomycorrhizal habit in the genomes of a hyperdiverse lineage of mushroom-forming fungi.</title>
        <authorList>
            <person name="Looney B."/>
            <person name="Miyauchi S."/>
            <person name="Morin E."/>
            <person name="Drula E."/>
            <person name="Courty P.E."/>
            <person name="Kohler A."/>
            <person name="Kuo A."/>
            <person name="LaButti K."/>
            <person name="Pangilinan J."/>
            <person name="Lipzen A."/>
            <person name="Riley R."/>
            <person name="Andreopoulos W."/>
            <person name="He G."/>
            <person name="Johnson J."/>
            <person name="Nolan M."/>
            <person name="Tritt A."/>
            <person name="Barry K.W."/>
            <person name="Grigoriev I.V."/>
            <person name="Nagy L.G."/>
            <person name="Hibbett D."/>
            <person name="Henrissat B."/>
            <person name="Matheny P.B."/>
            <person name="Labbe J."/>
            <person name="Martin F.M."/>
        </authorList>
    </citation>
    <scope>NUCLEOTIDE SEQUENCE</scope>
    <source>
        <strain evidence="1">HHB10654</strain>
    </source>
</reference>
<keyword evidence="2" id="KW-1185">Reference proteome</keyword>
<proteinExistence type="predicted"/>
<dbReference type="Proteomes" id="UP000814140">
    <property type="component" value="Unassembled WGS sequence"/>
</dbReference>
<name>A0ACB8SGC1_9AGAM</name>
<accession>A0ACB8SGC1</accession>
<sequence>MPPGLRGGTDPTKRSQPCSSITPAVLGPRLSMFSSLPPPPFLHTDAPMPDDIEFEATSEQVRAGGPRATNKNGEPDDPSGRIWSLYLSHAEKYDKTLSESWKGDTEGILVFTGLFSATVSAFLVESYKNLQPDSGDATVQLLTQISLQLAAIANGTHPAGSPHLVQQPTFRAPSTALRVNIAWVLSLALSLTCALAATLMQQWTRRYMQAVSRHSVSALGERARIRAFFAEGVERFGMSHAVEAIPALLHLAVFLFFAGLVEFMFSNDVLVGCITLAFVVCCAAAYITLTIIPILFHNSPYQTPLSAILWNIFQRILFLYCWLIRTSAMPALNLAEDLALKNRIHLSDLLTWWAMLPANLYACKNRLANGMRRTREDSAEDVSFRVASRALAWTLESLDKEHEHEAFLSGMADFARSQVPDAPAILVDVMLVRGHLRNSIFKLVPPHPHVRALTPVAMRYRRIAASVEALWVLAHAISTAAVRADFQIYDERGPLHTLASEINGYRLHVYPTAELADTEFADLEARIDLTKACTNALLNRLRIMGLQTKALPPSDAPALADAMHIPLDVLRADLQDGRTAQLANLMGFAACACRRIEQTRHVRPDADPCLALAGQTLWALARDFQNRAHVSGAARTAVAGLYHAVLLLYAGPSVAGAESAEDESAGRALWGDVVRVLRDVVWSTSAEGWHGQPGGLGGAPLPDPPIQPEPAPPNTQFQDAGSSS</sequence>
<protein>
    <submittedName>
        <fullName evidence="1">Uncharacterized protein</fullName>
    </submittedName>
</protein>
<organism evidence="1 2">
    <name type="scientific">Artomyces pyxidatus</name>
    <dbReference type="NCBI Taxonomy" id="48021"/>
    <lineage>
        <taxon>Eukaryota</taxon>
        <taxon>Fungi</taxon>
        <taxon>Dikarya</taxon>
        <taxon>Basidiomycota</taxon>
        <taxon>Agaricomycotina</taxon>
        <taxon>Agaricomycetes</taxon>
        <taxon>Russulales</taxon>
        <taxon>Auriscalpiaceae</taxon>
        <taxon>Artomyces</taxon>
    </lineage>
</organism>
<evidence type="ECO:0000313" key="2">
    <source>
        <dbReference type="Proteomes" id="UP000814140"/>
    </source>
</evidence>
<dbReference type="EMBL" id="MU277301">
    <property type="protein sequence ID" value="KAI0055262.1"/>
    <property type="molecule type" value="Genomic_DNA"/>
</dbReference>
<reference evidence="1" key="1">
    <citation type="submission" date="2021-03" db="EMBL/GenBank/DDBJ databases">
        <authorList>
            <consortium name="DOE Joint Genome Institute"/>
            <person name="Ahrendt S."/>
            <person name="Looney B.P."/>
            <person name="Miyauchi S."/>
            <person name="Morin E."/>
            <person name="Drula E."/>
            <person name="Courty P.E."/>
            <person name="Chicoki N."/>
            <person name="Fauchery L."/>
            <person name="Kohler A."/>
            <person name="Kuo A."/>
            <person name="Labutti K."/>
            <person name="Pangilinan J."/>
            <person name="Lipzen A."/>
            <person name="Riley R."/>
            <person name="Andreopoulos W."/>
            <person name="He G."/>
            <person name="Johnson J."/>
            <person name="Barry K.W."/>
            <person name="Grigoriev I.V."/>
            <person name="Nagy L."/>
            <person name="Hibbett D."/>
            <person name="Henrissat B."/>
            <person name="Matheny P.B."/>
            <person name="Labbe J."/>
            <person name="Martin F."/>
        </authorList>
    </citation>
    <scope>NUCLEOTIDE SEQUENCE</scope>
    <source>
        <strain evidence="1">HHB10654</strain>
    </source>
</reference>
<evidence type="ECO:0000313" key="1">
    <source>
        <dbReference type="EMBL" id="KAI0055262.1"/>
    </source>
</evidence>
<comment type="caution">
    <text evidence="1">The sequence shown here is derived from an EMBL/GenBank/DDBJ whole genome shotgun (WGS) entry which is preliminary data.</text>
</comment>